<organism evidence="8 9">
    <name type="scientific">Bordetella bronchiseptica 253</name>
    <dbReference type="NCBI Taxonomy" id="568707"/>
    <lineage>
        <taxon>Bacteria</taxon>
        <taxon>Pseudomonadati</taxon>
        <taxon>Pseudomonadota</taxon>
        <taxon>Betaproteobacteria</taxon>
        <taxon>Burkholderiales</taxon>
        <taxon>Alcaligenaceae</taxon>
        <taxon>Bordetella</taxon>
    </lineage>
</organism>
<reference evidence="8 9" key="1">
    <citation type="journal article" date="2012" name="BMC Genomics">
        <title>Comparative genomics of the classical Bordetella subspecies: the evolution and exchange of virulence-associated diversity amongst closely related pathogens.</title>
        <authorList>
            <person name="Park J."/>
            <person name="Zhang Y."/>
            <person name="Buboltz A.M."/>
            <person name="Zhang X."/>
            <person name="Schuster S.C."/>
            <person name="Ahuja U."/>
            <person name="Liu M."/>
            <person name="Miller J.F."/>
            <person name="Sebaihia M."/>
            <person name="Bentley S.D."/>
            <person name="Parkhill J."/>
            <person name="Harvill E.T."/>
        </authorList>
    </citation>
    <scope>NUCLEOTIDE SEQUENCE [LARGE SCALE GENOMIC DNA]</scope>
    <source>
        <strain evidence="8 9">253</strain>
    </source>
</reference>
<proteinExistence type="inferred from homology"/>
<evidence type="ECO:0000256" key="5">
    <source>
        <dbReference type="ARBA" id="ARBA00024416"/>
    </source>
</evidence>
<dbReference type="NCBIfam" id="TIGR03837">
    <property type="entry name" value="efp_Arg_rhamno"/>
    <property type="match status" value="1"/>
</dbReference>
<evidence type="ECO:0000256" key="6">
    <source>
        <dbReference type="ARBA" id="ARBA00030025"/>
    </source>
</evidence>
<evidence type="ECO:0000313" key="8">
    <source>
        <dbReference type="EMBL" id="CCJ53591.1"/>
    </source>
</evidence>
<dbReference type="Proteomes" id="UP000007564">
    <property type="component" value="Chromosome"/>
</dbReference>
<dbReference type="Pfam" id="PF10093">
    <property type="entry name" value="EarP"/>
    <property type="match status" value="1"/>
</dbReference>
<accession>A0A0C6P5S1</accession>
<dbReference type="PIRSF" id="PIRSF015557">
    <property type="entry name" value="UCP015557"/>
    <property type="match status" value="1"/>
</dbReference>
<dbReference type="KEGG" id="bbh:BN112_1674"/>
<sequence>MRADIFCRVIDNLGDIGVCWRLARRLAHGRRWQVRLWVDDLAAFARIQPGIVPDRDQQVCDTIEILRWDDRAEWPQTPGDVVIEAFACDPPPAYVAAMRRVQPVWVNLEYLSAEAWVETCHGLPSQRADGLVKHFFFPGFSAATGGLIREPGLSRDRDALQTSRAQQRTLLRALGLDEAALARRDDGARLVNLFCYPDAPYQALAHALMQDARPTLLLVPQGVAPGLPEPGQHGQLTLARVPYVSQPDFDRLLWCADLNCVRGEDSFVRAAWAARPLLWQIYAQAENAHLEKLQAWLARYPAPAAAHALMRAWNQAPGAPAPQQALAGALAEPAWGEWNQAARAWDAAQAARPDLGDALADFCAELAKTS</sequence>
<keyword evidence="2" id="KW-0808">Transferase</keyword>
<dbReference type="EMBL" id="HE965806">
    <property type="protein sequence ID" value="CCJ53591.1"/>
    <property type="molecule type" value="Genomic_DNA"/>
</dbReference>
<dbReference type="AlphaFoldDB" id="A0A0C6P5S1"/>
<comment type="function">
    <text evidence="3">Protein-arginine rhamnosyltransferase that catalyzes the transfer of a single rhamnose to elongation factor P (EF-P) on 'Lys-32', a modification required for EF-P-dependent rescue of polyproline stalled ribosomes.</text>
</comment>
<evidence type="ECO:0000256" key="4">
    <source>
        <dbReference type="ARBA" id="ARBA00024346"/>
    </source>
</evidence>
<evidence type="ECO:0000256" key="3">
    <source>
        <dbReference type="ARBA" id="ARBA00024303"/>
    </source>
</evidence>
<dbReference type="RefSeq" id="WP_015064145.1">
    <property type="nucleotide sequence ID" value="NC_019382.1"/>
</dbReference>
<protein>
    <recommendedName>
        <fullName evidence="5">Protein-arginine rhamnosyltransferase</fullName>
    </recommendedName>
    <alternativeName>
        <fullName evidence="6">EF-P arginine rhamnosyltransferase</fullName>
    </alternativeName>
</protein>
<dbReference type="InterPro" id="IPR016633">
    <property type="entry name" value="EarP"/>
</dbReference>
<evidence type="ECO:0000256" key="2">
    <source>
        <dbReference type="ARBA" id="ARBA00022679"/>
    </source>
</evidence>
<dbReference type="HOGENOM" id="CLU_060250_0_0_4"/>
<evidence type="ECO:0000313" key="9">
    <source>
        <dbReference type="Proteomes" id="UP000007564"/>
    </source>
</evidence>
<dbReference type="OrthoDB" id="209085at2"/>
<comment type="similarity">
    <text evidence="4">Belongs to the glycosyltransferase 104 family.</text>
</comment>
<name>A0A0C6P5S1_BORBO</name>
<evidence type="ECO:0000256" key="1">
    <source>
        <dbReference type="ARBA" id="ARBA00022676"/>
    </source>
</evidence>
<evidence type="ECO:0000256" key="7">
    <source>
        <dbReference type="ARBA" id="ARBA00048472"/>
    </source>
</evidence>
<gene>
    <name evidence="8" type="ORF">BN112_1674</name>
</gene>
<comment type="catalytic activity">
    <reaction evidence="7">
        <text>dTDP-beta-L-rhamnose + L-arginyl-[protein] = N(omega)-(alpha-L-rhamnosyl)-L-arginyl-[protein] + dTDP + H(+)</text>
        <dbReference type="Rhea" id="RHEA:66692"/>
        <dbReference type="Rhea" id="RHEA-COMP:10532"/>
        <dbReference type="Rhea" id="RHEA-COMP:17096"/>
        <dbReference type="ChEBI" id="CHEBI:15378"/>
        <dbReference type="ChEBI" id="CHEBI:29965"/>
        <dbReference type="ChEBI" id="CHEBI:57510"/>
        <dbReference type="ChEBI" id="CHEBI:58369"/>
        <dbReference type="ChEBI" id="CHEBI:167445"/>
    </reaction>
    <physiologicalReaction direction="left-to-right" evidence="7">
        <dbReference type="Rhea" id="RHEA:66693"/>
    </physiologicalReaction>
</comment>
<keyword evidence="1" id="KW-0328">Glycosyltransferase</keyword>
<dbReference type="GO" id="GO:0106361">
    <property type="term" value="F:protein-arginine rhamnosyltransferase activity"/>
    <property type="evidence" value="ECO:0007669"/>
    <property type="project" value="InterPro"/>
</dbReference>